<dbReference type="InterPro" id="IPR011990">
    <property type="entry name" value="TPR-like_helical_dom_sf"/>
</dbReference>
<protein>
    <submittedName>
        <fullName evidence="4">TPR repeat-containing protein</fullName>
    </submittedName>
</protein>
<evidence type="ECO:0000259" key="2">
    <source>
        <dbReference type="Pfam" id="PF00931"/>
    </source>
</evidence>
<dbReference type="Pfam" id="PF13374">
    <property type="entry name" value="TPR_10"/>
    <property type="match status" value="3"/>
</dbReference>
<dbReference type="InterPro" id="IPR027417">
    <property type="entry name" value="P-loop_NTPase"/>
</dbReference>
<dbReference type="PANTHER" id="PTHR46082">
    <property type="entry name" value="ATP/GTP-BINDING PROTEIN-RELATED"/>
    <property type="match status" value="1"/>
</dbReference>
<keyword evidence="5" id="KW-1185">Reference proteome</keyword>
<evidence type="ECO:0000256" key="1">
    <source>
        <dbReference type="SAM" id="MobiDB-lite"/>
    </source>
</evidence>
<dbReference type="InterPro" id="IPR000157">
    <property type="entry name" value="TIR_dom"/>
</dbReference>
<name>A0A2I2KZB5_9ACTN</name>
<dbReference type="AlphaFoldDB" id="A0A2I2KZB5"/>
<feature type="region of interest" description="Disordered" evidence="1">
    <location>
        <begin position="1032"/>
        <end position="1064"/>
    </location>
</feature>
<dbReference type="InterPro" id="IPR002182">
    <property type="entry name" value="NB-ARC"/>
</dbReference>
<dbReference type="GO" id="GO:0043531">
    <property type="term" value="F:ADP binding"/>
    <property type="evidence" value="ECO:0007669"/>
    <property type="project" value="InterPro"/>
</dbReference>
<dbReference type="Pfam" id="PF13676">
    <property type="entry name" value="TIR_2"/>
    <property type="match status" value="1"/>
</dbReference>
<dbReference type="Proteomes" id="UP000234331">
    <property type="component" value="Unassembled WGS sequence"/>
</dbReference>
<dbReference type="Gene3D" id="1.25.40.10">
    <property type="entry name" value="Tetratricopeptide repeat domain"/>
    <property type="match status" value="3"/>
</dbReference>
<gene>
    <name evidence="4" type="ORF">FRACA_590012</name>
</gene>
<reference evidence="4 5" key="1">
    <citation type="submission" date="2017-06" db="EMBL/GenBank/DDBJ databases">
        <authorList>
            <person name="Kim H.J."/>
            <person name="Triplett B.A."/>
        </authorList>
    </citation>
    <scope>NUCLEOTIDE SEQUENCE [LARGE SCALE GENOMIC DNA]</scope>
    <source>
        <strain evidence="4">FRACA_ARgP5</strain>
    </source>
</reference>
<evidence type="ECO:0000259" key="3">
    <source>
        <dbReference type="Pfam" id="PF13676"/>
    </source>
</evidence>
<dbReference type="EMBL" id="FZMO01000524">
    <property type="protein sequence ID" value="SNQ50990.1"/>
    <property type="molecule type" value="Genomic_DNA"/>
</dbReference>
<dbReference type="Pfam" id="PF13424">
    <property type="entry name" value="TPR_12"/>
    <property type="match status" value="4"/>
</dbReference>
<accession>A0A2I2KZB5</accession>
<feature type="domain" description="TIR" evidence="3">
    <location>
        <begin position="13"/>
        <end position="125"/>
    </location>
</feature>
<dbReference type="Gene3D" id="3.40.50.10140">
    <property type="entry name" value="Toll/interleukin-1 receptor homology (TIR) domain"/>
    <property type="match status" value="1"/>
</dbReference>
<dbReference type="SUPFAM" id="SSF52200">
    <property type="entry name" value="Toll/Interleukin receptor TIR domain"/>
    <property type="match status" value="1"/>
</dbReference>
<dbReference type="SUPFAM" id="SSF52540">
    <property type="entry name" value="P-loop containing nucleoside triphosphate hydrolases"/>
    <property type="match status" value="1"/>
</dbReference>
<dbReference type="GO" id="GO:0007165">
    <property type="term" value="P:signal transduction"/>
    <property type="evidence" value="ECO:0007669"/>
    <property type="project" value="InterPro"/>
</dbReference>
<dbReference type="InterPro" id="IPR053137">
    <property type="entry name" value="NLR-like"/>
</dbReference>
<evidence type="ECO:0000313" key="5">
    <source>
        <dbReference type="Proteomes" id="UP000234331"/>
    </source>
</evidence>
<dbReference type="PANTHER" id="PTHR46082:SF6">
    <property type="entry name" value="AAA+ ATPASE DOMAIN-CONTAINING PROTEIN-RELATED"/>
    <property type="match status" value="1"/>
</dbReference>
<evidence type="ECO:0000313" key="4">
    <source>
        <dbReference type="EMBL" id="SNQ50990.1"/>
    </source>
</evidence>
<dbReference type="SUPFAM" id="SSF48452">
    <property type="entry name" value="TPR-like"/>
    <property type="match status" value="3"/>
</dbReference>
<proteinExistence type="predicted"/>
<feature type="domain" description="NB-ARC" evidence="2">
    <location>
        <begin position="195"/>
        <end position="305"/>
    </location>
</feature>
<dbReference type="InterPro" id="IPR035897">
    <property type="entry name" value="Toll_tir_struct_dom_sf"/>
</dbReference>
<sequence length="1064" mass="114803">MMVGGEEGTFDCFVSFAEDGRRWAEWITFALERGGQRVVNAAWDQVPGTHRVAWLDAATRNSRYTIAVVSDGYLNSPEALAEWGAAWSPPIAGPHRPLLVARVTERPIPGLLGQIAAIDLAGRGERAAETALLAAVPGGGGEGLAAARGRPVEFPGAAGRPVFPAELPAVWNVPRPAARFVGRTDKLDHLDAALGSGGLVAVTGLAGIGKTSLAAEYVSRHRLDFQAVWWVPAGRPGQIEQQVRALAPDLGLPAQAEPAAVLARLDEAGGRWLLVLDDAGDAARLPAWLRPSEGAGRVLVTSRGSALDWDRRLDGAWNGRVVELGPLERGESVALLADRLPAVDRTLAGRVAERLGDHPLALDQAAHRLIDVHGQVEDYLAELTANPAGTLGEGRAPGRPDVTTATLWNEAIRRLDADSPAAAVLLRLAAHGDAGRLPLRLLTADPAKIPDAGLRAATASPMALAATTAALERAGLAHRDGDALTTHTLVRAAVRTHTTPEQAAELVDGLGRMLHAALPADVTTTPDAWPPWRELLPHAQAVLEATDPAADTPHTAWLAEHTAAYLTEQGHPEQAEPLAARAVTARERLDGPDHPDTLTARETHLRAALGADHLAVAGPLAERNAADRERVLGPDHPDTLTSRESLARTYQRAGHLDHAQALFERNLADRARDSSPGDPATLECRHDLGVLHADRGQDDEAIGLLRPILSERQQVLGIDHPDTLGTRHHLAIAYRRIGATGDALAQAETALAGRERALGPDHPDTLDTRHQLAITYRQAGRVDDATRELDRTLADRERVLGPDHARTLDSTQARARFHLDAGRPDQALPLLDRTLAGRERHPGLGPDHPETVRTRLDIGEAHGRLGNPRDAVPHLEQVLDWHERALGAAHPRTADTRVLLAGIYRSTGQFEAARPLLERHLTDQIRAHGVADARTLSTADALADTCRCGAGRLPQAVDLHERVHAIRVHTLGSDHPDTRRSRDALADTYREVGRARDALPLHQNAFREAMRYHGPMHTDTLRARRTLAETTEQARYERITPPEQATQPDRPVPPEYHPPPERLR</sequence>
<organism evidence="4 5">
    <name type="scientific">Frankia canadensis</name>
    <dbReference type="NCBI Taxonomy" id="1836972"/>
    <lineage>
        <taxon>Bacteria</taxon>
        <taxon>Bacillati</taxon>
        <taxon>Actinomycetota</taxon>
        <taxon>Actinomycetes</taxon>
        <taxon>Frankiales</taxon>
        <taxon>Frankiaceae</taxon>
        <taxon>Frankia</taxon>
    </lineage>
</organism>
<dbReference type="Pfam" id="PF00931">
    <property type="entry name" value="NB-ARC"/>
    <property type="match status" value="1"/>
</dbReference>
<dbReference type="Gene3D" id="3.40.50.300">
    <property type="entry name" value="P-loop containing nucleotide triphosphate hydrolases"/>
    <property type="match status" value="1"/>
</dbReference>